<dbReference type="HOGENOM" id="CLU_165565_0_0_11"/>
<evidence type="ECO:0000313" key="3">
    <source>
        <dbReference type="Proteomes" id="UP000001213"/>
    </source>
</evidence>
<reference evidence="3" key="1">
    <citation type="submission" date="2010-03" db="EMBL/GenBank/DDBJ databases">
        <title>The complete chromosome of Tsukamurella paurometabola DSM 20162.</title>
        <authorList>
            <consortium name="US DOE Joint Genome Institute (JGI-PGF)"/>
            <person name="Lucas S."/>
            <person name="Copeland A."/>
            <person name="Lapidus A."/>
            <person name="Glavina del Rio T."/>
            <person name="Dalin E."/>
            <person name="Tice H."/>
            <person name="Bruce D."/>
            <person name="Goodwin L."/>
            <person name="Pitluck S."/>
            <person name="Kyrpides N."/>
            <person name="Mavromatis K."/>
            <person name="Ivanova N."/>
            <person name="Mikhailova N."/>
            <person name="Munk A.C."/>
            <person name="Brettin T."/>
            <person name="Detter J.C."/>
            <person name="Tapia R."/>
            <person name="Han C."/>
            <person name="Larimer F."/>
            <person name="Land M."/>
            <person name="Hauser L."/>
            <person name="Markowitz V."/>
            <person name="Cheng J.-F."/>
            <person name="Hugenholtz P."/>
            <person name="Woyke T."/>
            <person name="Wu D."/>
            <person name="Jando M."/>
            <person name="Brambilla E."/>
            <person name="Klenk H.-P."/>
            <person name="Eisen J.A."/>
        </authorList>
    </citation>
    <scope>NUCLEOTIDE SEQUENCE [LARGE SCALE GENOMIC DNA]</scope>
    <source>
        <strain evidence="3">ATCC 8368 / DSM 20162 / CCUG 35730 / CIP 100753 / JCM 10117 / KCTC 9821 / NBRC 16120 / NCIMB 702349 / NCTC 13040</strain>
    </source>
</reference>
<dbReference type="STRING" id="521096.Tpau_2438"/>
<dbReference type="Proteomes" id="UP000001213">
    <property type="component" value="Chromosome"/>
</dbReference>
<accession>D5UR54</accession>
<evidence type="ECO:0008006" key="4">
    <source>
        <dbReference type="Google" id="ProtNLM"/>
    </source>
</evidence>
<feature type="signal peptide" evidence="1">
    <location>
        <begin position="1"/>
        <end position="30"/>
    </location>
</feature>
<keyword evidence="3" id="KW-1185">Reference proteome</keyword>
<dbReference type="GO" id="GO:0020037">
    <property type="term" value="F:heme binding"/>
    <property type="evidence" value="ECO:0007669"/>
    <property type="project" value="InterPro"/>
</dbReference>
<name>D5UR54_TSUPD</name>
<dbReference type="AlphaFoldDB" id="D5UR54"/>
<proteinExistence type="predicted"/>
<keyword evidence="1" id="KW-0732">Signal</keyword>
<sequence length="121" mass="12632">METDMIRTRIITGAAVVAAGLALAPAVASAAPNDKVPGTKCTVAQVERATQMIAPEAIAVMNGTPGGREKATRILVAKPEERQKLIEQLAADNPAGAAYYKANRADIDAKITKVIATCPNY</sequence>
<feature type="chain" id="PRO_5003078009" description="Hemophore-related protein" evidence="1">
    <location>
        <begin position="31"/>
        <end position="121"/>
    </location>
</feature>
<dbReference type="InterPro" id="IPR032407">
    <property type="entry name" value="MHB"/>
</dbReference>
<protein>
    <recommendedName>
        <fullName evidence="4">Hemophore-related protein</fullName>
    </recommendedName>
</protein>
<dbReference type="NCBIfam" id="TIGR04529">
    <property type="entry name" value="MTB_hemophore"/>
    <property type="match status" value="1"/>
</dbReference>
<evidence type="ECO:0000313" key="2">
    <source>
        <dbReference type="EMBL" id="ADG79043.1"/>
    </source>
</evidence>
<gene>
    <name evidence="2" type="ordered locus">Tpau_2438</name>
</gene>
<dbReference type="KEGG" id="tpr:Tpau_2438"/>
<evidence type="ECO:0000256" key="1">
    <source>
        <dbReference type="SAM" id="SignalP"/>
    </source>
</evidence>
<reference evidence="2 3" key="2">
    <citation type="journal article" date="2011" name="Stand. Genomic Sci.">
        <title>Complete genome sequence of Tsukamurella paurometabola type strain (no. 33).</title>
        <authorList>
            <person name="Munk A.C."/>
            <person name="Lapidus A."/>
            <person name="Lucas S."/>
            <person name="Nolan M."/>
            <person name="Tice H."/>
            <person name="Cheng J.F."/>
            <person name="Del Rio T.G."/>
            <person name="Goodwin L."/>
            <person name="Pitluck S."/>
            <person name="Liolios K."/>
            <person name="Huntemann M."/>
            <person name="Ivanova N."/>
            <person name="Mavromatis K."/>
            <person name="Mikhailova N."/>
            <person name="Pati A."/>
            <person name="Chen A."/>
            <person name="Palaniappan K."/>
            <person name="Tapia R."/>
            <person name="Han C."/>
            <person name="Land M."/>
            <person name="Hauser L."/>
            <person name="Chang Y.J."/>
            <person name="Jeffries C.D."/>
            <person name="Brettin T."/>
            <person name="Yasawong M."/>
            <person name="Brambilla E.M."/>
            <person name="Rohde M."/>
            <person name="Sikorski J."/>
            <person name="Goker M."/>
            <person name="Detter J.C."/>
            <person name="Woyke T."/>
            <person name="Bristow J."/>
            <person name="Eisen J.A."/>
            <person name="Markowitz V."/>
            <person name="Hugenholtz P."/>
            <person name="Kyrpides N.C."/>
            <person name="Klenk H.P."/>
        </authorList>
    </citation>
    <scope>NUCLEOTIDE SEQUENCE [LARGE SCALE GENOMIC DNA]</scope>
    <source>
        <strain evidence="3">ATCC 8368 / DSM 20162 / CCUG 35730 / CIP 100753 / JCM 10117 / KCTC 9821 / NBRC 16120 / NCIMB 702349 / NCTC 13040</strain>
    </source>
</reference>
<organism evidence="2 3">
    <name type="scientific">Tsukamurella paurometabola (strain ATCC 8368 / DSM 20162 / CCUG 35730 / CIP 100753 / JCM 10117 / KCTC 9821 / NBRC 16120 / NCIMB 702349 / NCTC 13040)</name>
    <name type="common">Corynebacterium paurometabolum</name>
    <dbReference type="NCBI Taxonomy" id="521096"/>
    <lineage>
        <taxon>Bacteria</taxon>
        <taxon>Bacillati</taxon>
        <taxon>Actinomycetota</taxon>
        <taxon>Actinomycetes</taxon>
        <taxon>Mycobacteriales</taxon>
        <taxon>Tsukamurellaceae</taxon>
        <taxon>Tsukamurella</taxon>
    </lineage>
</organism>
<dbReference type="EMBL" id="CP001966">
    <property type="protein sequence ID" value="ADG79043.1"/>
    <property type="molecule type" value="Genomic_DNA"/>
</dbReference>